<comment type="subcellular location">
    <subcellularLocation>
        <location evidence="1">Endoplasmic reticulum membrane</location>
        <topology evidence="1">Multi-pass membrane protein</topology>
    </subcellularLocation>
</comment>
<dbReference type="GO" id="GO:0007420">
    <property type="term" value="P:brain development"/>
    <property type="evidence" value="ECO:0007669"/>
    <property type="project" value="TreeGrafter"/>
</dbReference>
<gene>
    <name evidence="9" type="ORF">PODLI_1B023197</name>
</gene>
<feature type="transmembrane region" description="Helical" evidence="7">
    <location>
        <begin position="7"/>
        <end position="28"/>
    </location>
</feature>
<feature type="region of interest" description="Disordered" evidence="6">
    <location>
        <begin position="47"/>
        <end position="70"/>
    </location>
</feature>
<dbReference type="GO" id="GO:0014069">
    <property type="term" value="C:postsynaptic density"/>
    <property type="evidence" value="ECO:0007669"/>
    <property type="project" value="TreeGrafter"/>
</dbReference>
<organism evidence="9 10">
    <name type="scientific">Podarcis lilfordi</name>
    <name type="common">Lilford's wall lizard</name>
    <dbReference type="NCBI Taxonomy" id="74358"/>
    <lineage>
        <taxon>Eukaryota</taxon>
        <taxon>Metazoa</taxon>
        <taxon>Chordata</taxon>
        <taxon>Craniata</taxon>
        <taxon>Vertebrata</taxon>
        <taxon>Euteleostomi</taxon>
        <taxon>Lepidosauria</taxon>
        <taxon>Squamata</taxon>
        <taxon>Bifurcata</taxon>
        <taxon>Unidentata</taxon>
        <taxon>Episquamata</taxon>
        <taxon>Laterata</taxon>
        <taxon>Lacertibaenia</taxon>
        <taxon>Lacertidae</taxon>
        <taxon>Podarcis</taxon>
    </lineage>
</organism>
<keyword evidence="10" id="KW-1185">Reference proteome</keyword>
<reference evidence="9" key="1">
    <citation type="submission" date="2022-12" db="EMBL/GenBank/DDBJ databases">
        <authorList>
            <person name="Alioto T."/>
            <person name="Alioto T."/>
            <person name="Gomez Garrido J."/>
        </authorList>
    </citation>
    <scope>NUCLEOTIDE SEQUENCE</scope>
</reference>
<keyword evidence="5 7" id="KW-0472">Membrane</keyword>
<accession>A0AA35LC82</accession>
<sequence>MFTYVDALFNGLTLLQLALISLFTIPLLNEKHQVEIDHSCEPEFQKCTGKSPKLNPGMKRKPQPLKPSSTVSFPTVSVRTSAICALLRFSITRLSYKHAIRWYSHTTQTLQLFAIKELLKRPATPMQPSAVTWIRDKTTYKKRVLQSSRTGTAGTHKVSAHTLTTRLEDPRGVTPPPVLFQYLGYYPAQPCSLFYSKMDSLAKTPSTAAQVVQPHSSHPALNELFSYCTHSKFVEDAPVLLAAGGNNKRKKSQKCTGKSPKLNPGMKRKPQPLKSSSTRSGTGKGNGPLVEDEEVSQRTSAEFMPQEERSERHFCTYISNMYASALSYTKMDSVPNMPS</sequence>
<dbReference type="GO" id="GO:0005789">
    <property type="term" value="C:endoplasmic reticulum membrane"/>
    <property type="evidence" value="ECO:0007669"/>
    <property type="project" value="UniProtKB-SubCell"/>
</dbReference>
<dbReference type="GO" id="GO:0030182">
    <property type="term" value="P:neuron differentiation"/>
    <property type="evidence" value="ECO:0007669"/>
    <property type="project" value="TreeGrafter"/>
</dbReference>
<evidence type="ECO:0000313" key="10">
    <source>
        <dbReference type="Proteomes" id="UP001178461"/>
    </source>
</evidence>
<keyword evidence="4 7" id="KW-1133">Transmembrane helix</keyword>
<evidence type="ECO:0000256" key="7">
    <source>
        <dbReference type="SAM" id="Phobius"/>
    </source>
</evidence>
<proteinExistence type="predicted"/>
<dbReference type="GO" id="GO:0071787">
    <property type="term" value="P:endoplasmic reticulum tubular network formation"/>
    <property type="evidence" value="ECO:0007669"/>
    <property type="project" value="TreeGrafter"/>
</dbReference>
<evidence type="ECO:0000256" key="1">
    <source>
        <dbReference type="ARBA" id="ARBA00004477"/>
    </source>
</evidence>
<name>A0AA35LC82_9SAUR</name>
<evidence type="ECO:0000256" key="3">
    <source>
        <dbReference type="ARBA" id="ARBA00022824"/>
    </source>
</evidence>
<dbReference type="PANTHER" id="PTHR45799">
    <property type="entry name" value="RETICULON-LIKE PROTEIN"/>
    <property type="match status" value="1"/>
</dbReference>
<keyword evidence="2 7" id="KW-0812">Transmembrane</keyword>
<evidence type="ECO:0000256" key="4">
    <source>
        <dbReference type="ARBA" id="ARBA00022989"/>
    </source>
</evidence>
<dbReference type="EMBL" id="OX395140">
    <property type="protein sequence ID" value="CAI5793686.1"/>
    <property type="molecule type" value="Genomic_DNA"/>
</dbReference>
<evidence type="ECO:0000256" key="6">
    <source>
        <dbReference type="SAM" id="MobiDB-lite"/>
    </source>
</evidence>
<dbReference type="PANTHER" id="PTHR45799:SF1">
    <property type="entry name" value="RETICULON-4"/>
    <property type="match status" value="1"/>
</dbReference>
<dbReference type="InterPro" id="IPR046964">
    <property type="entry name" value="RTN1-4"/>
</dbReference>
<dbReference type="PROSITE" id="PS50845">
    <property type="entry name" value="RETICULON"/>
    <property type="match status" value="1"/>
</dbReference>
<dbReference type="GO" id="GO:0043005">
    <property type="term" value="C:neuron projection"/>
    <property type="evidence" value="ECO:0007669"/>
    <property type="project" value="TreeGrafter"/>
</dbReference>
<evidence type="ECO:0000313" key="9">
    <source>
        <dbReference type="EMBL" id="CAI5793686.1"/>
    </source>
</evidence>
<protein>
    <submittedName>
        <fullName evidence="9">Transaldolase</fullName>
    </submittedName>
</protein>
<keyword evidence="3" id="KW-0256">Endoplasmic reticulum</keyword>
<evidence type="ECO:0000256" key="2">
    <source>
        <dbReference type="ARBA" id="ARBA00022692"/>
    </source>
</evidence>
<feature type="non-terminal residue" evidence="9">
    <location>
        <position position="339"/>
    </location>
</feature>
<dbReference type="AlphaFoldDB" id="A0AA35LC82"/>
<feature type="domain" description="Reticulon" evidence="8">
    <location>
        <begin position="1"/>
        <end position="38"/>
    </location>
</feature>
<dbReference type="Proteomes" id="UP001178461">
    <property type="component" value="Chromosome Z"/>
</dbReference>
<evidence type="ECO:0000256" key="5">
    <source>
        <dbReference type="ARBA" id="ARBA00023136"/>
    </source>
</evidence>
<feature type="region of interest" description="Disordered" evidence="6">
    <location>
        <begin position="244"/>
        <end position="309"/>
    </location>
</feature>
<evidence type="ECO:0000259" key="8">
    <source>
        <dbReference type="PROSITE" id="PS50845"/>
    </source>
</evidence>
<dbReference type="InterPro" id="IPR003388">
    <property type="entry name" value="Reticulon"/>
</dbReference>